<accession>A0A975PWL5</accession>
<dbReference type="InterPro" id="IPR023631">
    <property type="entry name" value="Amidase_dom"/>
</dbReference>
<protein>
    <submittedName>
        <fullName evidence="2">Asp-tRNA(Asn)/Glu-tRNA(Gln) amidotransferase GatCAB subunit A</fullName>
    </submittedName>
</protein>
<dbReference type="Pfam" id="PF01425">
    <property type="entry name" value="Amidase"/>
    <property type="match status" value="1"/>
</dbReference>
<dbReference type="Gene3D" id="3.90.1300.10">
    <property type="entry name" value="Amidase signature (AS) domain"/>
    <property type="match status" value="1"/>
</dbReference>
<organism evidence="2 3">
    <name type="scientific">Mycobacterium spongiae</name>
    <dbReference type="NCBI Taxonomy" id="886343"/>
    <lineage>
        <taxon>Bacteria</taxon>
        <taxon>Bacillati</taxon>
        <taxon>Actinomycetota</taxon>
        <taxon>Actinomycetes</taxon>
        <taxon>Mycobacteriales</taxon>
        <taxon>Mycobacteriaceae</taxon>
        <taxon>Mycobacterium</taxon>
    </lineage>
</organism>
<dbReference type="InterPro" id="IPR000120">
    <property type="entry name" value="Amidase"/>
</dbReference>
<dbReference type="AlphaFoldDB" id="A0A975PWL5"/>
<proteinExistence type="predicted"/>
<feature type="domain" description="Amidase" evidence="1">
    <location>
        <begin position="28"/>
        <end position="445"/>
    </location>
</feature>
<dbReference type="GO" id="GO:0003824">
    <property type="term" value="F:catalytic activity"/>
    <property type="evidence" value="ECO:0007669"/>
    <property type="project" value="InterPro"/>
</dbReference>
<dbReference type="KEGG" id="mspg:F6B93_07090"/>
<dbReference type="SUPFAM" id="SSF75304">
    <property type="entry name" value="Amidase signature (AS) enzymes"/>
    <property type="match status" value="1"/>
</dbReference>
<dbReference type="Proteomes" id="UP000682202">
    <property type="component" value="Chromosome"/>
</dbReference>
<name>A0A975PWL5_9MYCO</name>
<dbReference type="RefSeq" id="WP_211698451.1">
    <property type="nucleotide sequence ID" value="NZ_CP046600.1"/>
</dbReference>
<dbReference type="EMBL" id="CP046600">
    <property type="protein sequence ID" value="QUR66884.1"/>
    <property type="molecule type" value="Genomic_DNA"/>
</dbReference>
<gene>
    <name evidence="2" type="ORF">F6B93_07090</name>
</gene>
<dbReference type="PANTHER" id="PTHR11895">
    <property type="entry name" value="TRANSAMIDASE"/>
    <property type="match status" value="1"/>
</dbReference>
<evidence type="ECO:0000313" key="2">
    <source>
        <dbReference type="EMBL" id="QUR66884.1"/>
    </source>
</evidence>
<evidence type="ECO:0000313" key="3">
    <source>
        <dbReference type="Proteomes" id="UP000682202"/>
    </source>
</evidence>
<keyword evidence="3" id="KW-1185">Reference proteome</keyword>
<dbReference type="PANTHER" id="PTHR11895:SF176">
    <property type="entry name" value="AMIDASE AMID-RELATED"/>
    <property type="match status" value="1"/>
</dbReference>
<reference evidence="2" key="1">
    <citation type="submission" date="2019-12" db="EMBL/GenBank/DDBJ databases">
        <title>Mycobacterium spongiae sp. nov.</title>
        <authorList>
            <person name="Stinear T."/>
        </authorList>
    </citation>
    <scope>NUCLEOTIDE SEQUENCE</scope>
    <source>
        <strain evidence="2">FSD4b-SM</strain>
    </source>
</reference>
<sequence length="465" mass="49262">MSDGDPCYASVADLCRDFGSRALSPVDVARAHLERIDRLNPMLHAYLAVLADTAMAEARHAEEEIGRGEHRGPLHGVPVAVKDLCFTRGIPTTAGMAIRRDCRPDYDATVVSRLRQAGAVLLGKLHLCEAAGPEYHRDFPAVVNPWSASHWSGASSSGSAVAAVAGLCTASLGTDTGGSIRTPCTMNGATGLKPTWGRVSVHGVFAMAPSLDTVGPIARSAQDAGHVLRAIAGADANDPTALQAEVPDYVADPPSVHAVRVGFDPEGALGGVEADVAQVVREALATVAHLGADVREVSLPPTMPLAADWGTYVGTEAAVVHEQTFPSHAAEYGQFMREILQGGHAVSGIQMARIERERRVFAGKLAALFDDVDLLVIPVLPLANLTLDRLKQLLFNPETLPDLLRFTGPFNFSGNPTITLPGGFDSYGAPIGFQFVGRHLAEPLLITAGRAFQGATDWHRRRPPI</sequence>
<evidence type="ECO:0000259" key="1">
    <source>
        <dbReference type="Pfam" id="PF01425"/>
    </source>
</evidence>
<dbReference type="InterPro" id="IPR036928">
    <property type="entry name" value="AS_sf"/>
</dbReference>